<dbReference type="Gene3D" id="3.40.190.10">
    <property type="entry name" value="Periplasmic binding protein-like II"/>
    <property type="match status" value="1"/>
</dbReference>
<dbReference type="PANTHER" id="PTHR30290">
    <property type="entry name" value="PERIPLASMIC BINDING COMPONENT OF ABC TRANSPORTER"/>
    <property type="match status" value="1"/>
</dbReference>
<dbReference type="AlphaFoldDB" id="A0A510J9H9"/>
<dbReference type="OrthoDB" id="94827at2"/>
<evidence type="ECO:0000256" key="4">
    <source>
        <dbReference type="ARBA" id="ARBA00022729"/>
    </source>
</evidence>
<keyword evidence="5" id="KW-1133">Transmembrane helix</keyword>
<keyword evidence="3" id="KW-0813">Transport</keyword>
<evidence type="ECO:0000313" key="7">
    <source>
        <dbReference type="EMBL" id="BBM35857.1"/>
    </source>
</evidence>
<proteinExistence type="inferred from homology"/>
<dbReference type="STRING" id="714315.GCA_000516535_00781"/>
<dbReference type="SUPFAM" id="SSF53850">
    <property type="entry name" value="Periplasmic binding protein-like II"/>
    <property type="match status" value="1"/>
</dbReference>
<dbReference type="GO" id="GO:0042597">
    <property type="term" value="C:periplasmic space"/>
    <property type="evidence" value="ECO:0007669"/>
    <property type="project" value="UniProtKB-ARBA"/>
</dbReference>
<organism evidence="7 8">
    <name type="scientific">Pseudoleptotrichia goodfellowii</name>
    <dbReference type="NCBI Taxonomy" id="157692"/>
    <lineage>
        <taxon>Bacteria</taxon>
        <taxon>Fusobacteriati</taxon>
        <taxon>Fusobacteriota</taxon>
        <taxon>Fusobacteriia</taxon>
        <taxon>Fusobacteriales</taxon>
        <taxon>Leptotrichiaceae</taxon>
        <taxon>Pseudoleptotrichia</taxon>
    </lineage>
</organism>
<dbReference type="CDD" id="cd08504">
    <property type="entry name" value="PBP2_OppA"/>
    <property type="match status" value="1"/>
</dbReference>
<feature type="transmembrane region" description="Helical" evidence="5">
    <location>
        <begin position="9"/>
        <end position="26"/>
    </location>
</feature>
<evidence type="ECO:0000256" key="5">
    <source>
        <dbReference type="SAM" id="Phobius"/>
    </source>
</evidence>
<dbReference type="InterPro" id="IPR039424">
    <property type="entry name" value="SBP_5"/>
</dbReference>
<keyword evidence="4" id="KW-0732">Signal</keyword>
<keyword evidence="5" id="KW-0472">Membrane</keyword>
<evidence type="ECO:0000256" key="1">
    <source>
        <dbReference type="ARBA" id="ARBA00004196"/>
    </source>
</evidence>
<dbReference type="PIRSF" id="PIRSF002741">
    <property type="entry name" value="MppA"/>
    <property type="match status" value="1"/>
</dbReference>
<dbReference type="GO" id="GO:1904680">
    <property type="term" value="F:peptide transmembrane transporter activity"/>
    <property type="evidence" value="ECO:0007669"/>
    <property type="project" value="TreeGrafter"/>
</dbReference>
<dbReference type="GO" id="GO:0043190">
    <property type="term" value="C:ATP-binding cassette (ABC) transporter complex"/>
    <property type="evidence" value="ECO:0007669"/>
    <property type="project" value="InterPro"/>
</dbReference>
<dbReference type="Proteomes" id="UP000321606">
    <property type="component" value="Chromosome"/>
</dbReference>
<gene>
    <name evidence="7" type="ORF">JCM16774_0787</name>
</gene>
<dbReference type="Pfam" id="PF00496">
    <property type="entry name" value="SBP_bac_5"/>
    <property type="match status" value="1"/>
</dbReference>
<dbReference type="GO" id="GO:0015833">
    <property type="term" value="P:peptide transport"/>
    <property type="evidence" value="ECO:0007669"/>
    <property type="project" value="TreeGrafter"/>
</dbReference>
<dbReference type="GO" id="GO:0030313">
    <property type="term" value="C:cell envelope"/>
    <property type="evidence" value="ECO:0007669"/>
    <property type="project" value="UniProtKB-SubCell"/>
</dbReference>
<evidence type="ECO:0000256" key="2">
    <source>
        <dbReference type="ARBA" id="ARBA00005695"/>
    </source>
</evidence>
<name>A0A510J9H9_9FUSO</name>
<protein>
    <submittedName>
        <fullName evidence="7">ABC transporter, substrate-binding protein, family 5</fullName>
    </submittedName>
</protein>
<dbReference type="InterPro" id="IPR030678">
    <property type="entry name" value="Peptide/Ni-bd"/>
</dbReference>
<evidence type="ECO:0000259" key="6">
    <source>
        <dbReference type="Pfam" id="PF00496"/>
    </source>
</evidence>
<dbReference type="Gene3D" id="3.10.105.10">
    <property type="entry name" value="Dipeptide-binding Protein, Domain 3"/>
    <property type="match status" value="1"/>
</dbReference>
<dbReference type="KEGG" id="lgo:JCM16774_0787"/>
<comment type="subcellular location">
    <subcellularLocation>
        <location evidence="1">Cell envelope</location>
    </subcellularLocation>
</comment>
<comment type="similarity">
    <text evidence="2">Belongs to the bacterial solute-binding protein 5 family.</text>
</comment>
<sequence length="536" mass="62479">MEKNMKKKLLLLVGIIAIFSILFYYFTNKKKSDSHAPIVFNLGSDYNTLDPHLFTEMIAAQVDSTIYEGLLILDEKDNYTGGVAESFTETGNKMIFKIRDNAKWSDGSKITAKDFVFAFKRVLNPKTAAQFSEMLFPVKNAEKYYEGKVTEDELGIKSITDNILEIELEHPAPYFKYILTLPIAVPLKEEFYKSRENKYAVKLEDFLFNGPYKISSLKKEEILLEKNPYYWNADKIKISRIKYVVSKNFKTVDDLIKNKELDMSRVENYNLKQYKKNGTLDTFSNGRVWYLDFNLDNSYLKNRKIRQAISLVIDRDKYVKEIKKDGSVVAKSAISSIISGYNGNYRKNYPDTYYFKDGDVEKAKKLYEEGLKELGVEKINLRLLSGNSDPERLEIQFLQEELRVKLGLETEVTIVPFKERLTKTREGNYDIVLNTWSPKYDDSLSYLERWKKEDGKNEDIWSKRKYNLLVNEIASMGYAKERDRKINEAERILIDEAVISPLYFSVENHYRDSAIKGIIRRPITGIATFNYGYLKK</sequence>
<accession>A0A510J9H9</accession>
<reference evidence="7 8" key="1">
    <citation type="submission" date="2019-07" db="EMBL/GenBank/DDBJ databases">
        <title>Complete Genome Sequence of Leptotrichia goodfellowii Strain JCM 16774.</title>
        <authorList>
            <person name="Watanabe S."/>
            <person name="Cui L."/>
        </authorList>
    </citation>
    <scope>NUCLEOTIDE SEQUENCE [LARGE SCALE GENOMIC DNA]</scope>
    <source>
        <strain evidence="7 8">JCM16774</strain>
    </source>
</reference>
<dbReference type="FunFam" id="3.90.76.10:FF:000001">
    <property type="entry name" value="Oligopeptide ABC transporter substrate-binding protein"/>
    <property type="match status" value="1"/>
</dbReference>
<dbReference type="InterPro" id="IPR000914">
    <property type="entry name" value="SBP_5_dom"/>
</dbReference>
<evidence type="ECO:0000256" key="3">
    <source>
        <dbReference type="ARBA" id="ARBA00022448"/>
    </source>
</evidence>
<evidence type="ECO:0000313" key="8">
    <source>
        <dbReference type="Proteomes" id="UP000321606"/>
    </source>
</evidence>
<dbReference type="PANTHER" id="PTHR30290:SF10">
    <property type="entry name" value="PERIPLASMIC OLIGOPEPTIDE-BINDING PROTEIN-RELATED"/>
    <property type="match status" value="1"/>
</dbReference>
<feature type="domain" description="Solute-binding protein family 5" evidence="6">
    <location>
        <begin position="79"/>
        <end position="457"/>
    </location>
</feature>
<dbReference type="EMBL" id="AP019822">
    <property type="protein sequence ID" value="BBM35857.1"/>
    <property type="molecule type" value="Genomic_DNA"/>
</dbReference>
<keyword evidence="5" id="KW-0812">Transmembrane</keyword>
<dbReference type="Gene3D" id="3.90.76.10">
    <property type="entry name" value="Dipeptide-binding Protein, Domain 1"/>
    <property type="match status" value="1"/>
</dbReference>